<dbReference type="AlphaFoldDB" id="A0AAW6U0Q8"/>
<accession>A0AAW6U0Q8</accession>
<proteinExistence type="predicted"/>
<comment type="caution">
    <text evidence="2">The sequence shown here is derived from an EMBL/GenBank/DDBJ whole genome shotgun (WGS) entry which is preliminary data.</text>
</comment>
<dbReference type="Proteomes" id="UP001431776">
    <property type="component" value="Unassembled WGS sequence"/>
</dbReference>
<protein>
    <submittedName>
        <fullName evidence="2">Collagen-binding domain-containing protein</fullName>
    </submittedName>
</protein>
<name>A0AAW6U0Q8_9BACT</name>
<evidence type="ECO:0000256" key="1">
    <source>
        <dbReference type="SAM" id="SignalP"/>
    </source>
</evidence>
<feature type="chain" id="PRO_5043622251" evidence="1">
    <location>
        <begin position="23"/>
        <end position="458"/>
    </location>
</feature>
<keyword evidence="2" id="KW-0176">Collagen</keyword>
<gene>
    <name evidence="2" type="ORF">QJ522_20620</name>
</gene>
<sequence>MISRFACVWVVGLLCVCGGAFAQGAIDVYAANPRYWQYKGEPVLLIGGSKDDNLFQIPDLKEHLDLLQSVGGNYIRNTMSARIDKGFEVQAFAKRPDGKYDLDRWNDEYWRRFESLMALTQERDIIVQIEVWDRFDYSREHWDVSPYNPKNNVNYTFEASGLAERYPNHPGSNEQPFFFTTPEQRNNAVVLPYQQRFVDKMLIHSLKRGNVLYCMDNETSGQPAWGAYWARFIQARAKAAGVKVHTTEMWDAWDLSHASHRATFDHPELYSFIDISQNNHQKGQAHWDNAQTQRARIADRPRPLNNTKIYGADTGRYGNDRDAMERFWRNIFGGLASARFHRPDSGLGLGDKAQANIRSMRMITDRMRVFACEPHNDLLGEREANEAYCFANPGTEYAVYFPDGGKVTLDARALKGPATVQWLNVLKSEWSKPQRVAEPGALTLECPSKDYWVVLVRP</sequence>
<keyword evidence="1" id="KW-0732">Signal</keyword>
<organism evidence="2 3">
    <name type="scientific">Anaerobaca lacustris</name>
    <dbReference type="NCBI Taxonomy" id="3044600"/>
    <lineage>
        <taxon>Bacteria</taxon>
        <taxon>Pseudomonadati</taxon>
        <taxon>Planctomycetota</taxon>
        <taxon>Phycisphaerae</taxon>
        <taxon>Sedimentisphaerales</taxon>
        <taxon>Anaerobacaceae</taxon>
        <taxon>Anaerobaca</taxon>
    </lineage>
</organism>
<dbReference type="RefSeq" id="WP_349246884.1">
    <property type="nucleotide sequence ID" value="NZ_JASCXX010000037.1"/>
</dbReference>
<dbReference type="Gene3D" id="3.20.20.80">
    <property type="entry name" value="Glycosidases"/>
    <property type="match status" value="1"/>
</dbReference>
<reference evidence="2" key="1">
    <citation type="submission" date="2023-05" db="EMBL/GenBank/DDBJ databases">
        <title>Anaerotaeda fermentans gen. nov., sp. nov., a novel anaerobic planctomycete of the new family within the order Sedimentisphaerales isolated from Taman Peninsula, Russia.</title>
        <authorList>
            <person name="Khomyakova M.A."/>
            <person name="Merkel A.Y."/>
            <person name="Slobodkin A.I."/>
        </authorList>
    </citation>
    <scope>NUCLEOTIDE SEQUENCE</scope>
    <source>
        <strain evidence="2">M17dextr</strain>
    </source>
</reference>
<dbReference type="SUPFAM" id="SSF51445">
    <property type="entry name" value="(Trans)glycosidases"/>
    <property type="match status" value="1"/>
</dbReference>
<feature type="signal peptide" evidence="1">
    <location>
        <begin position="1"/>
        <end position="22"/>
    </location>
</feature>
<evidence type="ECO:0000313" key="2">
    <source>
        <dbReference type="EMBL" id="MDI6451477.1"/>
    </source>
</evidence>
<keyword evidence="3" id="KW-1185">Reference proteome</keyword>
<dbReference type="EMBL" id="JASCXX010000037">
    <property type="protein sequence ID" value="MDI6451477.1"/>
    <property type="molecule type" value="Genomic_DNA"/>
</dbReference>
<dbReference type="InterPro" id="IPR017853">
    <property type="entry name" value="GH"/>
</dbReference>
<evidence type="ECO:0000313" key="3">
    <source>
        <dbReference type="Proteomes" id="UP001431776"/>
    </source>
</evidence>